<name>A0A0R3W0J7_TAEAS</name>
<dbReference type="STRING" id="60517.A0A0R3W0J7"/>
<dbReference type="GO" id="GO:0051536">
    <property type="term" value="F:iron-sulfur cluster binding"/>
    <property type="evidence" value="ECO:0007669"/>
    <property type="project" value="InterPro"/>
</dbReference>
<accession>A0A0R3W0J7</accession>
<sequence length="44" mass="5128">LSVSMKELYQYFMTDAISRASQTMARCVKAFKTHVPPENENFKE</sequence>
<protein>
    <submittedName>
        <fullName evidence="2">NADH_dhqG_C domain-containing protein</fullName>
    </submittedName>
</protein>
<dbReference type="Pfam" id="PF09326">
    <property type="entry name" value="NADH_dhqG_C"/>
    <property type="match status" value="1"/>
</dbReference>
<reference evidence="2" key="1">
    <citation type="submission" date="2017-02" db="UniProtKB">
        <authorList>
            <consortium name="WormBaseParasite"/>
        </authorList>
    </citation>
    <scope>IDENTIFICATION</scope>
</reference>
<dbReference type="WBParaSite" id="TASK_0000319101-mRNA-1">
    <property type="protein sequence ID" value="TASK_0000319101-mRNA-1"/>
    <property type="gene ID" value="TASK_0000319101"/>
</dbReference>
<organism evidence="2">
    <name type="scientific">Taenia asiatica</name>
    <name type="common">Asian tapeworm</name>
    <dbReference type="NCBI Taxonomy" id="60517"/>
    <lineage>
        <taxon>Eukaryota</taxon>
        <taxon>Metazoa</taxon>
        <taxon>Spiralia</taxon>
        <taxon>Lophotrochozoa</taxon>
        <taxon>Platyhelminthes</taxon>
        <taxon>Cestoda</taxon>
        <taxon>Eucestoda</taxon>
        <taxon>Cyclophyllidea</taxon>
        <taxon>Taeniidae</taxon>
        <taxon>Taenia</taxon>
    </lineage>
</organism>
<proteinExistence type="predicted"/>
<dbReference type="AlphaFoldDB" id="A0A0R3W0J7"/>
<dbReference type="GO" id="GO:0016651">
    <property type="term" value="F:oxidoreductase activity, acting on NAD(P)H"/>
    <property type="evidence" value="ECO:0007669"/>
    <property type="project" value="InterPro"/>
</dbReference>
<feature type="domain" description="NADH-ubiquinone oxidoreductase 75 kDa subunit mitochondrial-like" evidence="1">
    <location>
        <begin position="7"/>
        <end position="27"/>
    </location>
</feature>
<evidence type="ECO:0000313" key="2">
    <source>
        <dbReference type="WBParaSite" id="TASK_0000319101-mRNA-1"/>
    </source>
</evidence>
<dbReference type="InterPro" id="IPR015405">
    <property type="entry name" value="NDUFS1-like_C"/>
</dbReference>
<evidence type="ECO:0000259" key="1">
    <source>
        <dbReference type="Pfam" id="PF09326"/>
    </source>
</evidence>